<name>A0ABS4ME95_9LACO</name>
<keyword evidence="3" id="KW-1185">Reference proteome</keyword>
<reference evidence="2 3" key="1">
    <citation type="submission" date="2021-03" db="EMBL/GenBank/DDBJ databases">
        <title>Genomic Encyclopedia of Type Strains, Phase IV (KMG-IV): sequencing the most valuable type-strain genomes for metagenomic binning, comparative biology and taxonomic classification.</title>
        <authorList>
            <person name="Goeker M."/>
        </authorList>
    </citation>
    <scope>NUCLEOTIDE SEQUENCE [LARGE SCALE GENOMIC DNA]</scope>
    <source>
        <strain evidence="2 3">DSM 101872</strain>
    </source>
</reference>
<feature type="transmembrane region" description="Helical" evidence="1">
    <location>
        <begin position="35"/>
        <end position="54"/>
    </location>
</feature>
<accession>A0ABS4ME95</accession>
<sequence>MRYIVTIFWATIYCEIIGFIASALTSMQFDPIQSGVIGVVFGLLFAFIIPGITAKSHKDSSKFSKML</sequence>
<keyword evidence="1" id="KW-0812">Transmembrane</keyword>
<comment type="caution">
    <text evidence="2">The sequence shown here is derived from an EMBL/GenBank/DDBJ whole genome shotgun (WGS) entry which is preliminary data.</text>
</comment>
<organism evidence="2 3">
    <name type="scientific">Lactobacillus colini</name>
    <dbReference type="NCBI Taxonomy" id="1819254"/>
    <lineage>
        <taxon>Bacteria</taxon>
        <taxon>Bacillati</taxon>
        <taxon>Bacillota</taxon>
        <taxon>Bacilli</taxon>
        <taxon>Lactobacillales</taxon>
        <taxon>Lactobacillaceae</taxon>
        <taxon>Lactobacillus</taxon>
    </lineage>
</organism>
<dbReference type="RefSeq" id="WP_209686711.1">
    <property type="nucleotide sequence ID" value="NZ_JAGGLU010000005.1"/>
</dbReference>
<dbReference type="Proteomes" id="UP001519292">
    <property type="component" value="Unassembled WGS sequence"/>
</dbReference>
<dbReference type="EMBL" id="JAGGLU010000005">
    <property type="protein sequence ID" value="MBP2057971.1"/>
    <property type="molecule type" value="Genomic_DNA"/>
</dbReference>
<evidence type="ECO:0000313" key="2">
    <source>
        <dbReference type="EMBL" id="MBP2057971.1"/>
    </source>
</evidence>
<evidence type="ECO:0000256" key="1">
    <source>
        <dbReference type="SAM" id="Phobius"/>
    </source>
</evidence>
<evidence type="ECO:0000313" key="3">
    <source>
        <dbReference type="Proteomes" id="UP001519292"/>
    </source>
</evidence>
<dbReference type="Pfam" id="PF11151">
    <property type="entry name" value="DUF2929"/>
    <property type="match status" value="1"/>
</dbReference>
<protein>
    <recommendedName>
        <fullName evidence="4">DUF2929 family protein</fullName>
    </recommendedName>
</protein>
<keyword evidence="1" id="KW-1133">Transmembrane helix</keyword>
<dbReference type="InterPro" id="IPR021324">
    <property type="entry name" value="DUF2929"/>
</dbReference>
<proteinExistence type="predicted"/>
<gene>
    <name evidence="2" type="ORF">J2Z60_001146</name>
</gene>
<evidence type="ECO:0008006" key="4">
    <source>
        <dbReference type="Google" id="ProtNLM"/>
    </source>
</evidence>
<keyword evidence="1" id="KW-0472">Membrane</keyword>
<feature type="transmembrane region" description="Helical" evidence="1">
    <location>
        <begin position="7"/>
        <end position="29"/>
    </location>
</feature>